<keyword evidence="1" id="KW-1133">Transmembrane helix</keyword>
<name>A0A2T0BK24_9CLOT</name>
<dbReference type="Proteomes" id="UP000239471">
    <property type="component" value="Unassembled WGS sequence"/>
</dbReference>
<evidence type="ECO:0008006" key="4">
    <source>
        <dbReference type="Google" id="ProtNLM"/>
    </source>
</evidence>
<feature type="transmembrane region" description="Helical" evidence="1">
    <location>
        <begin position="111"/>
        <end position="131"/>
    </location>
</feature>
<gene>
    <name evidence="2" type="ORF">CLVI_04710</name>
</gene>
<dbReference type="EMBL" id="PVXQ01000003">
    <property type="protein sequence ID" value="PRR84173.1"/>
    <property type="molecule type" value="Genomic_DNA"/>
</dbReference>
<keyword evidence="1" id="KW-0472">Membrane</keyword>
<proteinExistence type="predicted"/>
<keyword evidence="1" id="KW-0812">Transmembrane</keyword>
<accession>A0A2T0BK24</accession>
<feature type="transmembrane region" description="Helical" evidence="1">
    <location>
        <begin position="137"/>
        <end position="157"/>
    </location>
</feature>
<comment type="caution">
    <text evidence="2">The sequence shown here is derived from an EMBL/GenBank/DDBJ whole genome shotgun (WGS) entry which is preliminary data.</text>
</comment>
<dbReference type="RefSeq" id="WP_106058508.1">
    <property type="nucleotide sequence ID" value="NZ_PVXQ01000003.1"/>
</dbReference>
<dbReference type="AlphaFoldDB" id="A0A2T0BK24"/>
<evidence type="ECO:0000256" key="1">
    <source>
        <dbReference type="SAM" id="Phobius"/>
    </source>
</evidence>
<evidence type="ECO:0000313" key="3">
    <source>
        <dbReference type="Proteomes" id="UP000239471"/>
    </source>
</evidence>
<evidence type="ECO:0000313" key="2">
    <source>
        <dbReference type="EMBL" id="PRR84173.1"/>
    </source>
</evidence>
<dbReference type="OrthoDB" id="8757095at2"/>
<reference evidence="2 3" key="1">
    <citation type="submission" date="2018-03" db="EMBL/GenBank/DDBJ databases">
        <title>Genome sequence of Clostridium vincentii DSM 10228.</title>
        <authorList>
            <person name="Poehlein A."/>
            <person name="Daniel R."/>
        </authorList>
    </citation>
    <scope>NUCLEOTIDE SEQUENCE [LARGE SCALE GENOMIC DNA]</scope>
    <source>
        <strain evidence="2 3">DSM 10228</strain>
    </source>
</reference>
<protein>
    <recommendedName>
        <fullName evidence="4">DUF2812 domain-containing protein</fullName>
    </recommendedName>
</protein>
<keyword evidence="3" id="KW-1185">Reference proteome</keyword>
<dbReference type="InterPro" id="IPR021359">
    <property type="entry name" value="DUF2812"/>
</dbReference>
<sequence length="171" mass="20419">MLKFKLYYDKDEEEDWLRTMSLNGWAFKKFFLGFYTFQQCEPGEYSYQIDLLDNWKGDKEEYASFMEEAGIEVIGQWWRWVYLQKKAVDGPFEMYTDVESKIAQYSKIEKFFKVFLAVEIIIFFIELVGTITTGSYIIGIFTVVLAVISFSILKLVLKCKRKIQQFKREEI</sequence>
<organism evidence="2 3">
    <name type="scientific">Clostridium vincentii</name>
    <dbReference type="NCBI Taxonomy" id="52704"/>
    <lineage>
        <taxon>Bacteria</taxon>
        <taxon>Bacillati</taxon>
        <taxon>Bacillota</taxon>
        <taxon>Clostridia</taxon>
        <taxon>Eubacteriales</taxon>
        <taxon>Clostridiaceae</taxon>
        <taxon>Clostridium</taxon>
    </lineage>
</organism>
<dbReference type="Pfam" id="PF11193">
    <property type="entry name" value="DUF2812"/>
    <property type="match status" value="1"/>
</dbReference>